<dbReference type="Pfam" id="PF17210">
    <property type="entry name" value="SdrD_B"/>
    <property type="match status" value="5"/>
</dbReference>
<dbReference type="AlphaFoldDB" id="A0A094PVL0"/>
<comment type="caution">
    <text evidence="5">The sequence shown here is derived from an EMBL/GenBank/DDBJ whole genome shotgun (WGS) entry which is preliminary data.</text>
</comment>
<dbReference type="Gene3D" id="2.60.40.10">
    <property type="entry name" value="Immunoglobulins"/>
    <property type="match status" value="5"/>
</dbReference>
<dbReference type="InterPro" id="IPR033764">
    <property type="entry name" value="Sdr_B"/>
</dbReference>
<evidence type="ECO:0000256" key="1">
    <source>
        <dbReference type="ARBA" id="ARBA00004613"/>
    </source>
</evidence>
<keyword evidence="3" id="KW-0732">Signal</keyword>
<keyword evidence="2" id="KW-0964">Secreted</keyword>
<feature type="domain" description="SD-repeat containing protein B" evidence="4">
    <location>
        <begin position="1130"/>
        <end position="1205"/>
    </location>
</feature>
<dbReference type="PANTHER" id="PTHR23303:SF15">
    <property type="entry name" value="COLOSSIN-A"/>
    <property type="match status" value="1"/>
</dbReference>
<evidence type="ECO:0000256" key="3">
    <source>
        <dbReference type="ARBA" id="ARBA00022729"/>
    </source>
</evidence>
<evidence type="ECO:0000259" key="4">
    <source>
        <dbReference type="Pfam" id="PF17210"/>
    </source>
</evidence>
<gene>
    <name evidence="5" type="ORF">GM51_15520</name>
</gene>
<protein>
    <recommendedName>
        <fullName evidence="4">SD-repeat containing protein B domain-containing protein</fullName>
    </recommendedName>
</protein>
<comment type="subcellular location">
    <subcellularLocation>
        <location evidence="1">Secreted</location>
    </subcellularLocation>
</comment>
<dbReference type="SUPFAM" id="SSF117074">
    <property type="entry name" value="Hypothetical protein PA1324"/>
    <property type="match status" value="5"/>
</dbReference>
<sequence length="1205" mass="126607">MSRGSASNHRRKVSYVVGLVCSASSVAFVSVGSFAPSVSAADEILDAGSIVPTSLAGTVSGVVFNDKNGDGERTSAAAEPGVAGSDVKAFDSAGAPVGTATTDADGAYSISITGAATSDVRIEFSTPTGYQPAPHGTDNGTSIQFAQLGDTGVDYGVLVPENFCGDNQDVEGKSGTIVASCFYPGASDWTPGSNTWETGVPAGTPDRGTVKYTPWNATNNRVGAETTMAVGAQTGAIWGLGYQRTTGLLFTSAVVRRHADLGPQGIGGLYVMRYGDNGVAAQFDLSSVFSAQGVAFTDDATKWTRTARGIATPSPLTSTNALLGQSIDVPGFDGVGKEGIGDIDVSPDGQFLWVVNLYERTLLRIALTGTRAAPALGTLTEFAIPTNVCVENGSEERPWAVDPRPDGTVRVGLVCDNAGSQSDGTKWSLNNLTEGAFVYELTPGTSAWTELVEVDLANVRRYDRGCIGDEPAVPVGNPSRSDGRCWGAWVSPWANYAGSLLDYLPQVNSGSNVYMYGQPLLMDIENLADGSLALGFGDRTSLQFGTDNLQPVPLNAQVPSEDPDYAEYNANNTFVRNFSMGDLMLACKKNDGTWQVETGGSCSGANTYTGVVDGNDNLNPGGEFFQDAFSGDHLETRQGGLATMPGTNGPSVLASASMDPCDIYQGGIYWNNLTNGTKTENCAVYTGIGGEGPSPVGFGKATSMGDLETICDSAPIEIGNRLWFDMNDNGVQDPGEGPIAGVTLNLYDSTGTKVGTAVTNALGEYYFTSLIAPAPDGDDDPGDHIGGGVRPFESFKIRIDNPDNWAPGAVLDSTSNRLAKVDETAANGAESDAVDSDFSVVNSYPELAVAARLPGHSNHTFDAGIVPSLFAVGNYTWFDADDDGVQDAGELPLAGVAVDLYTAGGELVASAVTDANGFYLFDGLRSGEYFIDFTPPDGYVFTDTDAGSDDTKDSDAFDYGNFGSTDNFWLRPGEPGMVANTDQNINAAFVNPTIDAGFVVPTLFSVGNYTWLDTDRDGIQDQGEPPLAGVSVELWNGDGLVASAVTDANGRYLFSDLPEGEYWIEFYPPNGYVFTDNDAGSDNTKDSDAVDFGNFGSTDNFWLRVGEPGVNASRVNPTIDAGFVEPAVFAVGDFTWLDTDRDGIQDQGEPPLAGVRVELWNGSGMVASAVTDANGLYLFDGLPEGEYWIEFYPPDGYAFTDNDAG</sequence>
<feature type="domain" description="SD-repeat containing protein B" evidence="4">
    <location>
        <begin position="61"/>
        <end position="137"/>
    </location>
</feature>
<dbReference type="InterPro" id="IPR051417">
    <property type="entry name" value="SDr/BOS_complex"/>
</dbReference>
<feature type="non-terminal residue" evidence="5">
    <location>
        <position position="1205"/>
    </location>
</feature>
<evidence type="ECO:0000256" key="2">
    <source>
        <dbReference type="ARBA" id="ARBA00022525"/>
    </source>
</evidence>
<dbReference type="EMBL" id="JNSL01000122">
    <property type="protein sequence ID" value="KGA15182.1"/>
    <property type="molecule type" value="Genomic_DNA"/>
</dbReference>
<accession>A0A094PVL0</accession>
<dbReference type="PANTHER" id="PTHR23303">
    <property type="entry name" value="CARBOXYPEPTIDASE REGULATORY REGION-CONTAINING"/>
    <property type="match status" value="1"/>
</dbReference>
<feature type="domain" description="SD-repeat containing protein B" evidence="4">
    <location>
        <begin position="871"/>
        <end position="958"/>
    </location>
</feature>
<feature type="domain" description="SD-repeat containing protein B" evidence="4">
    <location>
        <begin position="717"/>
        <end position="771"/>
    </location>
</feature>
<evidence type="ECO:0000313" key="5">
    <source>
        <dbReference type="EMBL" id="KGA15182.1"/>
    </source>
</evidence>
<proteinExistence type="predicted"/>
<organism evidence="5">
    <name type="scientific">freshwater metagenome</name>
    <dbReference type="NCBI Taxonomy" id="449393"/>
    <lineage>
        <taxon>unclassified sequences</taxon>
        <taxon>metagenomes</taxon>
        <taxon>ecological metagenomes</taxon>
    </lineage>
</organism>
<reference evidence="5" key="1">
    <citation type="submission" date="2014-06" db="EMBL/GenBank/DDBJ databases">
        <title>Key roles for freshwater Actinobacteria revealed by deep metagenomic sequencing.</title>
        <authorList>
            <person name="Ghai R."/>
            <person name="Mizuno C.M."/>
            <person name="Picazo A."/>
            <person name="Camacho A."/>
            <person name="Rodriguez-Valera F."/>
        </authorList>
    </citation>
    <scope>NUCLEOTIDE SEQUENCE</scope>
</reference>
<name>A0A094PVL0_9ZZZZ</name>
<dbReference type="GO" id="GO:0005576">
    <property type="term" value="C:extracellular region"/>
    <property type="evidence" value="ECO:0007669"/>
    <property type="project" value="UniProtKB-SubCell"/>
</dbReference>
<feature type="domain" description="SD-repeat containing protein B" evidence="4">
    <location>
        <begin position="1005"/>
        <end position="1122"/>
    </location>
</feature>
<dbReference type="InterPro" id="IPR013783">
    <property type="entry name" value="Ig-like_fold"/>
</dbReference>